<feature type="region of interest" description="Disordered" evidence="5">
    <location>
        <begin position="812"/>
        <end position="831"/>
    </location>
</feature>
<protein>
    <submittedName>
        <fullName evidence="6">Uncharacterized protein</fullName>
    </submittedName>
</protein>
<comment type="subcellular location">
    <subcellularLocation>
        <location evidence="1">Membrane</location>
    </subcellularLocation>
</comment>
<dbReference type="GO" id="GO:0044183">
    <property type="term" value="F:protein folding chaperone"/>
    <property type="evidence" value="ECO:0007669"/>
    <property type="project" value="InterPro"/>
</dbReference>
<evidence type="ECO:0000256" key="4">
    <source>
        <dbReference type="ARBA" id="ARBA00023136"/>
    </source>
</evidence>
<keyword evidence="3" id="KW-1133">Transmembrane helix</keyword>
<dbReference type="PANTHER" id="PTHR42345:SF2">
    <property type="entry name" value="HELICASE-LIKE PROTEIN"/>
    <property type="match status" value="1"/>
</dbReference>
<dbReference type="Proteomes" id="UP000054821">
    <property type="component" value="Unassembled WGS sequence"/>
</dbReference>
<accession>A0A2P4ZW97</accession>
<comment type="caution">
    <text evidence="6">The sequence shown here is derived from an EMBL/GenBank/DDBJ whole genome shotgun (WGS) entry which is preliminary data.</text>
</comment>
<dbReference type="GO" id="GO:0045048">
    <property type="term" value="P:protein insertion into ER membrane"/>
    <property type="evidence" value="ECO:0007669"/>
    <property type="project" value="InterPro"/>
</dbReference>
<gene>
    <name evidence="6" type="ORF">TGAM01_v202412</name>
</gene>
<evidence type="ECO:0000313" key="6">
    <source>
        <dbReference type="EMBL" id="PON28565.1"/>
    </source>
</evidence>
<sequence length="1040" mass="115608">MQAAASTQFLSDDDVEKLFSGAPQYFARSESHFPGAPHPSVAFPFDEELEIRDLTDHVQIEAKAWRGVTVWPHLTRDVNHDPEAKQEVEDTRKAHFHVRVCERPNMLSMQGLEKGTMGYQAALELAVSDSLEEEQFGFESLGTKARAVVEARERMLSHDGWLHRLPQGELLDRLRRNGEIYRNNDLRKKPSKETYNDLFHVLMRPNKIPPVDKKDPHSLANQISAILKCMGAPNVWIDLSHVEWRVRLGQILWGKPHGDELDDSTAIVDAESSAERAEEKYWLLMQILVSSELLIRLDAITDGEEYGAAHFRAIDVVQFERAANASVKWSLLLARSWLNNIEILREDYGSLTTRPEPRRGSSGVAPGWLASLASKISLHDQHKHGNRPPSPPHFYTIRGRYGQRQVEGLTHFARKLMWPGIDGYERRISEKVQKLAAPSSLLQPPTPTPYKKEPEQDSYFGAWDVTCQRGHHKERARARRRRMAAALHADGWLSKSYVFGLMMPGDAVSHFLMATLLENDSEALSRIGSFANLSSGFVYHDKSFWSTSCIVGRVLAAGMGSAECMGWISTDIIPEGVTEGWISIDVHDVASDLSQLGKKGRIWGKKRVERESYILGNGDEETISPADFIIPHENNYAPSPPGVFVELQSLELDKPVAECVHPTPLAEIIVTPIHENHRAPDLLSYPAKVNFFVSIDGEKTETVTFSLLYDINFVTAHPCSPSSRVRVLKSPSSPTLQQIDFTGSNALGAGSRSMYRAGHPLHKYYNYTVIHISELLNRRDAELADLLTPPGGQAAQNQVLVVDCITNFSSVPTSPVADRSDSPGSSPIERKGSFSAAAKMHFESRKRQFGSDMEILIRALCSQRGWNAIISRRKRGCLACAIREAGALGADWKLPSYAVNSSALPSWPHIGAIITSLVASRSHQFIEIMAPNTKDMRRPDLIVPYQEPSVKGEVTDFSSTLSSTLPMAAMFMRNKFVGWIAVVFSIQTWLGESEDSQKSGGTPGYFSVGMSALALAVTYLPLFIPPPGAKTTPPPPAPLQ</sequence>
<evidence type="ECO:0000256" key="5">
    <source>
        <dbReference type="SAM" id="MobiDB-lite"/>
    </source>
</evidence>
<dbReference type="Pfam" id="PF03669">
    <property type="entry name" value="ASTER"/>
    <property type="match status" value="1"/>
</dbReference>
<dbReference type="GeneID" id="29984974"/>
<evidence type="ECO:0000313" key="7">
    <source>
        <dbReference type="Proteomes" id="UP000054821"/>
    </source>
</evidence>
<keyword evidence="2" id="KW-0812">Transmembrane</keyword>
<dbReference type="InterPro" id="IPR005351">
    <property type="entry name" value="ASTER"/>
</dbReference>
<name>A0A2P4ZW97_9HYPO</name>
<evidence type="ECO:0000256" key="1">
    <source>
        <dbReference type="ARBA" id="ARBA00004370"/>
    </source>
</evidence>
<keyword evidence="4" id="KW-0472">Membrane</keyword>
<keyword evidence="7" id="KW-1185">Reference proteome</keyword>
<evidence type="ECO:0000256" key="3">
    <source>
        <dbReference type="ARBA" id="ARBA00022989"/>
    </source>
</evidence>
<dbReference type="PANTHER" id="PTHR42345">
    <property type="entry name" value="TPR_REGION DOMAIN-CONTAINING PROTEIN"/>
    <property type="match status" value="1"/>
</dbReference>
<proteinExistence type="predicted"/>
<dbReference type="GO" id="GO:0005789">
    <property type="term" value="C:endoplasmic reticulum membrane"/>
    <property type="evidence" value="ECO:0007669"/>
    <property type="project" value="InterPro"/>
</dbReference>
<dbReference type="EMBL" id="JPDN02000006">
    <property type="protein sequence ID" value="PON28565.1"/>
    <property type="molecule type" value="Genomic_DNA"/>
</dbReference>
<dbReference type="RefSeq" id="XP_024406235.1">
    <property type="nucleotide sequence ID" value="XM_024548996.1"/>
</dbReference>
<dbReference type="AlphaFoldDB" id="A0A2P4ZW97"/>
<dbReference type="STRING" id="398673.A0A2P4ZW97"/>
<reference evidence="6 7" key="1">
    <citation type="journal article" date="2016" name="Genome Announc.">
        <title>Draft Whole-Genome Sequence of Trichoderma gamsii T6085, a Promising Biocontrol Agent of Fusarium Head Blight on Wheat.</title>
        <authorList>
            <person name="Baroncelli R."/>
            <person name="Zapparata A."/>
            <person name="Piaggeschi G."/>
            <person name="Sarrocco S."/>
            <person name="Vannacci G."/>
        </authorList>
    </citation>
    <scope>NUCLEOTIDE SEQUENCE [LARGE SCALE GENOMIC DNA]</scope>
    <source>
        <strain evidence="6 7">T6085</strain>
    </source>
</reference>
<organism evidence="6 7">
    <name type="scientific">Trichoderma gamsii</name>
    <dbReference type="NCBI Taxonomy" id="398673"/>
    <lineage>
        <taxon>Eukaryota</taxon>
        <taxon>Fungi</taxon>
        <taxon>Dikarya</taxon>
        <taxon>Ascomycota</taxon>
        <taxon>Pezizomycotina</taxon>
        <taxon>Sordariomycetes</taxon>
        <taxon>Hypocreomycetidae</taxon>
        <taxon>Hypocreales</taxon>
        <taxon>Hypocreaceae</taxon>
        <taxon>Trichoderma</taxon>
    </lineage>
</organism>
<evidence type="ECO:0000256" key="2">
    <source>
        <dbReference type="ARBA" id="ARBA00022692"/>
    </source>
</evidence>